<proteinExistence type="predicted"/>
<keyword evidence="5 6" id="KW-0413">Isomerase</keyword>
<dbReference type="InterPro" id="IPR000297">
    <property type="entry name" value="PPIase_PpiC"/>
</dbReference>
<keyword evidence="3" id="KW-0732">Signal</keyword>
<dbReference type="STRING" id="1167006.UWK_00332"/>
<dbReference type="SUPFAM" id="SSF54534">
    <property type="entry name" value="FKBP-like"/>
    <property type="match status" value="1"/>
</dbReference>
<gene>
    <name evidence="8" type="ordered locus">UWK_00332</name>
</gene>
<evidence type="ECO:0000256" key="3">
    <source>
        <dbReference type="ARBA" id="ARBA00022729"/>
    </source>
</evidence>
<protein>
    <recommendedName>
        <fullName evidence="2">peptidylprolyl isomerase</fullName>
        <ecNumber evidence="2">5.2.1.8</ecNumber>
    </recommendedName>
</protein>
<evidence type="ECO:0000313" key="8">
    <source>
        <dbReference type="EMBL" id="AGF76917.1"/>
    </source>
</evidence>
<evidence type="ECO:0000256" key="2">
    <source>
        <dbReference type="ARBA" id="ARBA00013194"/>
    </source>
</evidence>
<dbReference type="Pfam" id="PF00639">
    <property type="entry name" value="Rotamase"/>
    <property type="match status" value="1"/>
</dbReference>
<dbReference type="Gene3D" id="3.10.50.40">
    <property type="match status" value="1"/>
</dbReference>
<accession>M1P5F8</accession>
<evidence type="ECO:0000256" key="1">
    <source>
        <dbReference type="ARBA" id="ARBA00000971"/>
    </source>
</evidence>
<dbReference type="SUPFAM" id="SSF109998">
    <property type="entry name" value="Triger factor/SurA peptide-binding domain-like"/>
    <property type="match status" value="1"/>
</dbReference>
<dbReference type="RefSeq" id="WP_015402615.1">
    <property type="nucleotide sequence ID" value="NC_020304.1"/>
</dbReference>
<dbReference type="EMBL" id="CP003985">
    <property type="protein sequence ID" value="AGF76917.1"/>
    <property type="molecule type" value="Genomic_DNA"/>
</dbReference>
<dbReference type="InterPro" id="IPR046357">
    <property type="entry name" value="PPIase_dom_sf"/>
</dbReference>
<keyword evidence="9" id="KW-1185">Reference proteome</keyword>
<evidence type="ECO:0000256" key="4">
    <source>
        <dbReference type="ARBA" id="ARBA00023110"/>
    </source>
</evidence>
<evidence type="ECO:0000256" key="5">
    <source>
        <dbReference type="ARBA" id="ARBA00023235"/>
    </source>
</evidence>
<evidence type="ECO:0000259" key="7">
    <source>
        <dbReference type="PROSITE" id="PS50198"/>
    </source>
</evidence>
<name>M1P5F8_DESSD</name>
<reference evidence="9" key="1">
    <citation type="journal article" date="2013" name="Stand. Genomic Sci.">
        <title>Complete genome sequence of Desulfocapsa sulfexigens, a marine deltaproteobacterium specialized in disproportionating inorganic sulfur compounds.</title>
        <authorList>
            <person name="Finster K.W."/>
            <person name="Kjeldsen K.U."/>
            <person name="Kube M."/>
            <person name="Reinhardt R."/>
            <person name="Mussmann M."/>
            <person name="Amann R."/>
            <person name="Schreiber L."/>
        </authorList>
    </citation>
    <scope>NUCLEOTIDE SEQUENCE [LARGE SCALE GENOMIC DNA]</scope>
    <source>
        <strain evidence="9">DSM 10523 / SB164P1</strain>
    </source>
</reference>
<evidence type="ECO:0000256" key="6">
    <source>
        <dbReference type="PROSITE-ProRule" id="PRU00278"/>
    </source>
</evidence>
<dbReference type="PROSITE" id="PS01096">
    <property type="entry name" value="PPIC_PPIASE_1"/>
    <property type="match status" value="1"/>
</dbReference>
<dbReference type="InterPro" id="IPR027304">
    <property type="entry name" value="Trigger_fact/SurA_dom_sf"/>
</dbReference>
<organism evidence="8 9">
    <name type="scientific">Desulfocapsa sulfexigens (strain DSM 10523 / SB164P1)</name>
    <dbReference type="NCBI Taxonomy" id="1167006"/>
    <lineage>
        <taxon>Bacteria</taxon>
        <taxon>Pseudomonadati</taxon>
        <taxon>Thermodesulfobacteriota</taxon>
        <taxon>Desulfobulbia</taxon>
        <taxon>Desulfobulbales</taxon>
        <taxon>Desulfocapsaceae</taxon>
        <taxon>Desulfocapsa</taxon>
    </lineage>
</organism>
<dbReference type="PROSITE" id="PS50198">
    <property type="entry name" value="PPIC_PPIASE_2"/>
    <property type="match status" value="1"/>
</dbReference>
<dbReference type="EC" id="5.2.1.8" evidence="2"/>
<dbReference type="AlphaFoldDB" id="M1P5F8"/>
<dbReference type="eggNOG" id="COG0760">
    <property type="taxonomic scope" value="Bacteria"/>
</dbReference>
<dbReference type="Proteomes" id="UP000011721">
    <property type="component" value="Chromosome"/>
</dbReference>
<dbReference type="GO" id="GO:0003755">
    <property type="term" value="F:peptidyl-prolyl cis-trans isomerase activity"/>
    <property type="evidence" value="ECO:0007669"/>
    <property type="project" value="UniProtKB-KW"/>
</dbReference>
<dbReference type="OrthoDB" id="14196at2"/>
<dbReference type="HOGENOM" id="CLU_034646_5_3_7"/>
<sequence>MVQPLLSYSMLKFSLQMFHCAPHKLDSHSLRAVRKRAEDECTLQKKILKSKEGMEVVVPARSIKEAMAKIASRYESVDAFEQDLRINNLDNETMAKALEADLAVDATMSLVADRAEPPGKEQVAEILTSAVDEKPEQRCLRHILVTINDQFPDNSRRAALVRITKVREKALSSDVDFSELALRYSECPSALKGGSISPVSRGQIYPSLEETLFKMEAGEISEIVESNMGFHVLRCEKIIAAEKLTRESMEAKIRADLHVRIKKKVLLAWLAGL</sequence>
<dbReference type="KEGG" id="dsf:UWK_00332"/>
<dbReference type="PANTHER" id="PTHR47245">
    <property type="entry name" value="PEPTIDYLPROLYL ISOMERASE"/>
    <property type="match status" value="1"/>
</dbReference>
<comment type="catalytic activity">
    <reaction evidence="1">
        <text>[protein]-peptidylproline (omega=180) = [protein]-peptidylproline (omega=0)</text>
        <dbReference type="Rhea" id="RHEA:16237"/>
        <dbReference type="Rhea" id="RHEA-COMP:10747"/>
        <dbReference type="Rhea" id="RHEA-COMP:10748"/>
        <dbReference type="ChEBI" id="CHEBI:83833"/>
        <dbReference type="ChEBI" id="CHEBI:83834"/>
        <dbReference type="EC" id="5.2.1.8"/>
    </reaction>
</comment>
<dbReference type="InterPro" id="IPR050245">
    <property type="entry name" value="PrsA_foldase"/>
</dbReference>
<dbReference type="InterPro" id="IPR023058">
    <property type="entry name" value="PPIase_PpiC_CS"/>
</dbReference>
<keyword evidence="4 6" id="KW-0697">Rotamase</keyword>
<feature type="domain" description="PpiC" evidence="7">
    <location>
        <begin position="135"/>
        <end position="237"/>
    </location>
</feature>
<dbReference type="PANTHER" id="PTHR47245:SF1">
    <property type="entry name" value="FOLDASE PROTEIN PRSA"/>
    <property type="match status" value="1"/>
</dbReference>
<evidence type="ECO:0000313" key="9">
    <source>
        <dbReference type="Proteomes" id="UP000011721"/>
    </source>
</evidence>